<evidence type="ECO:0000313" key="4">
    <source>
        <dbReference type="Proteomes" id="UP000289805"/>
    </source>
</evidence>
<keyword evidence="5" id="KW-1185">Reference proteome</keyword>
<protein>
    <submittedName>
        <fullName evidence="3">Uncharacterized protein</fullName>
    </submittedName>
</protein>
<keyword evidence="1" id="KW-0812">Transmembrane</keyword>
<dbReference type="EMBL" id="SDJR01000005">
    <property type="protein sequence ID" value="RXR25659.1"/>
    <property type="molecule type" value="Genomic_DNA"/>
</dbReference>
<keyword evidence="1" id="KW-0472">Membrane</keyword>
<sequence>MSSTSLLPSDPSLTALTPRPTRGRSLLLVVIAIVLLVGAWFSPDVLRPGPDVGAGSAGAWAAIPQDEVVLRTVDISMIAPIGGTVVGIGDVPGATVVDAWLFQPPVETPALDSQTLAQQTVDDVLADAYAPGVLDGAALPQRIASGPVQVVVLWKITDCGALDEWARPSMTVTNVLGMSFERPFPDFTGPALSQGVGSLAEGICPAPAG</sequence>
<comment type="caution">
    <text evidence="3">The sequence shown here is derived from an EMBL/GenBank/DDBJ whole genome shotgun (WGS) entry which is preliminary data.</text>
</comment>
<accession>A0A4Q1KSV0</accession>
<proteinExistence type="predicted"/>
<organism evidence="3 4">
    <name type="scientific">Oerskovia turbata</name>
    <dbReference type="NCBI Taxonomy" id="1713"/>
    <lineage>
        <taxon>Bacteria</taxon>
        <taxon>Bacillati</taxon>
        <taxon>Actinomycetota</taxon>
        <taxon>Actinomycetes</taxon>
        <taxon>Micrococcales</taxon>
        <taxon>Cellulomonadaceae</taxon>
        <taxon>Oerskovia</taxon>
    </lineage>
</organism>
<keyword evidence="1" id="KW-1133">Transmembrane helix</keyword>
<dbReference type="EMBL" id="SDJQ01000015">
    <property type="protein sequence ID" value="RXR33253.1"/>
    <property type="molecule type" value="Genomic_DNA"/>
</dbReference>
<dbReference type="Proteomes" id="UP000289805">
    <property type="component" value="Unassembled WGS sequence"/>
</dbReference>
<dbReference type="STRING" id="1713.GCA_000718325_01496"/>
<feature type="transmembrane region" description="Helical" evidence="1">
    <location>
        <begin position="25"/>
        <end position="42"/>
    </location>
</feature>
<dbReference type="Proteomes" id="UP000290517">
    <property type="component" value="Unassembled WGS sequence"/>
</dbReference>
<evidence type="ECO:0000313" key="3">
    <source>
        <dbReference type="EMBL" id="RXR33253.1"/>
    </source>
</evidence>
<dbReference type="AlphaFoldDB" id="A0A4Q1KSV0"/>
<name>A0A4Q1KSV0_9CELL</name>
<evidence type="ECO:0000313" key="5">
    <source>
        <dbReference type="Proteomes" id="UP000290517"/>
    </source>
</evidence>
<evidence type="ECO:0000256" key="1">
    <source>
        <dbReference type="SAM" id="Phobius"/>
    </source>
</evidence>
<reference evidence="4 5" key="1">
    <citation type="submission" date="2019-01" db="EMBL/GenBank/DDBJ databases">
        <title>Oerskovia turbata Genome sequencing and assembly.</title>
        <authorList>
            <person name="Dou T."/>
        </authorList>
    </citation>
    <scope>NUCLEOTIDE SEQUENCE [LARGE SCALE GENOMIC DNA]</scope>
    <source>
        <strain evidence="3 4">JCM12123</strain>
        <strain evidence="2 5">JCM3160</strain>
    </source>
</reference>
<gene>
    <name evidence="2" type="ORF">EQW73_09065</name>
    <name evidence="3" type="ORF">EQW78_12280</name>
</gene>
<dbReference type="RefSeq" id="WP_129429507.1">
    <property type="nucleotide sequence ID" value="NZ_JOFV01000006.1"/>
</dbReference>
<evidence type="ECO:0000313" key="2">
    <source>
        <dbReference type="EMBL" id="RXR25659.1"/>
    </source>
</evidence>